<proteinExistence type="predicted"/>
<feature type="transmembrane region" description="Helical" evidence="5">
    <location>
        <begin position="59"/>
        <end position="76"/>
    </location>
</feature>
<comment type="subcellular location">
    <subcellularLocation>
        <location evidence="1">Membrane</location>
        <topology evidence="1">Multi-pass membrane protein</topology>
    </subcellularLocation>
</comment>
<dbReference type="RefSeq" id="WP_137995422.1">
    <property type="nucleotide sequence ID" value="NZ_JBEFCK010000003.1"/>
</dbReference>
<feature type="transmembrane region" description="Helical" evidence="5">
    <location>
        <begin position="148"/>
        <end position="172"/>
    </location>
</feature>
<evidence type="ECO:0000313" key="7">
    <source>
        <dbReference type="EMBL" id="CAI33491.1"/>
    </source>
</evidence>
<protein>
    <submittedName>
        <fullName evidence="7">Oligosaccharide repeat unit polymerase Wzy</fullName>
    </submittedName>
</protein>
<dbReference type="InterPro" id="IPR007016">
    <property type="entry name" value="O-antigen_ligase-rel_domated"/>
</dbReference>
<evidence type="ECO:0000256" key="1">
    <source>
        <dbReference type="ARBA" id="ARBA00004141"/>
    </source>
</evidence>
<dbReference type="AlphaFoldDB" id="Q4K1D0"/>
<reference evidence="7" key="1">
    <citation type="journal article" date="2006" name="PLoS Genet.">
        <title>Genetic analysis of the capsular biosynthetic locus from all 90 pneumococcal serotypes.</title>
        <authorList>
            <person name="Bentley S.D."/>
            <person name="Aanensen D.M."/>
            <person name="Mavroidi A."/>
            <person name="Saunders D."/>
            <person name="Rabbinowitsch E."/>
            <person name="Collins M."/>
            <person name="Donohoe K."/>
            <person name="Harris D."/>
            <person name="Murphy L."/>
            <person name="Quail M.A."/>
            <person name="Samuel G."/>
            <person name="Skovsted I.C."/>
            <person name="Kaltoft M.S."/>
            <person name="Barrell B."/>
            <person name="Reeves P.R."/>
            <person name="Parkhill J."/>
            <person name="Spratt B.G."/>
        </authorList>
    </citation>
    <scope>NUCLEOTIDE SEQUENCE</scope>
    <source>
        <strain evidence="7">Nr. 4704</strain>
    </source>
</reference>
<feature type="transmembrane region" description="Helical" evidence="5">
    <location>
        <begin position="341"/>
        <end position="359"/>
    </location>
</feature>
<dbReference type="Pfam" id="PF04932">
    <property type="entry name" value="Wzy_C"/>
    <property type="match status" value="1"/>
</dbReference>
<feature type="transmembrane region" description="Helical" evidence="5">
    <location>
        <begin position="309"/>
        <end position="329"/>
    </location>
</feature>
<dbReference type="GO" id="GO:0016020">
    <property type="term" value="C:membrane"/>
    <property type="evidence" value="ECO:0007669"/>
    <property type="project" value="UniProtKB-SubCell"/>
</dbReference>
<feature type="transmembrane region" description="Helical" evidence="5">
    <location>
        <begin position="118"/>
        <end position="136"/>
    </location>
</feature>
<feature type="domain" description="O-antigen ligase-related" evidence="6">
    <location>
        <begin position="186"/>
        <end position="325"/>
    </location>
</feature>
<keyword evidence="3 5" id="KW-1133">Transmembrane helix</keyword>
<feature type="transmembrane region" description="Helical" evidence="5">
    <location>
        <begin position="34"/>
        <end position="52"/>
    </location>
</feature>
<gene>
    <name evidence="7" type="primary">wzy</name>
    <name evidence="7" type="ORF">SPC17A_0015</name>
</gene>
<accession>Q4K1D0</accession>
<keyword evidence="2 5" id="KW-0812">Transmembrane</keyword>
<evidence type="ECO:0000259" key="6">
    <source>
        <dbReference type="Pfam" id="PF04932"/>
    </source>
</evidence>
<feature type="transmembrane region" description="Helical" evidence="5">
    <location>
        <begin position="223"/>
        <end position="241"/>
    </location>
</feature>
<sequence length="385" mass="44565">MIKVSKQNAILFLLLLPFFMPTYFEILPFGYLLYRLGMMFSIGYISLSYLILKKNFSSITWLIVIYEILVVSLTILQKGEIYTAIWNAEKIIGLVLLVDYYQENIISFLKVVLVHFEWLIYINFITILLFSERFFSRFTSAYGFTQEWFLGSVNNFIFWFFPALVVAWLYYFLSGKIFRTCSLTVVIALTELIRGSATGRIAVFLFILFVTSSWLRKIISPKLVFIGVTVLGIFVVFLQNVDFLEPIVVQLLGKKMTFSNRTYIWSNAVTVIQKNFVGLGLQSSDYVIRLLGNINGYLQPTVTHAHNEFLQVAFQTGILGFILYCWIYIKVLINAVKLSGPIAQTVMLFFAVYNVIAITETLELSQIYMLFPLIYFVMQYTAERK</sequence>
<keyword evidence="4 5" id="KW-0472">Membrane</keyword>
<evidence type="ECO:0000256" key="4">
    <source>
        <dbReference type="ARBA" id="ARBA00023136"/>
    </source>
</evidence>
<name>Q4K1D0_STREE</name>
<evidence type="ECO:0000256" key="5">
    <source>
        <dbReference type="SAM" id="Phobius"/>
    </source>
</evidence>
<evidence type="ECO:0000256" key="3">
    <source>
        <dbReference type="ARBA" id="ARBA00022989"/>
    </source>
</evidence>
<feature type="transmembrane region" description="Helical" evidence="5">
    <location>
        <begin position="192"/>
        <end position="211"/>
    </location>
</feature>
<organism evidence="7">
    <name type="scientific">Streptococcus pneumoniae</name>
    <dbReference type="NCBI Taxonomy" id="1313"/>
    <lineage>
        <taxon>Bacteria</taxon>
        <taxon>Bacillati</taxon>
        <taxon>Bacillota</taxon>
        <taxon>Bacilli</taxon>
        <taxon>Lactobacillales</taxon>
        <taxon>Streptococcaceae</taxon>
        <taxon>Streptococcus</taxon>
    </lineage>
</organism>
<dbReference type="EMBL" id="CR931669">
    <property type="protein sequence ID" value="CAI33491.1"/>
    <property type="molecule type" value="Genomic_DNA"/>
</dbReference>
<evidence type="ECO:0000256" key="2">
    <source>
        <dbReference type="ARBA" id="ARBA00022692"/>
    </source>
</evidence>